<keyword evidence="2 10" id="KW-0812">Transmembrane</keyword>
<evidence type="ECO:0000256" key="9">
    <source>
        <dbReference type="SAM" id="MobiDB-lite"/>
    </source>
</evidence>
<evidence type="ECO:0000256" key="7">
    <source>
        <dbReference type="ARBA" id="ARBA00023136"/>
    </source>
</evidence>
<keyword evidence="3" id="KW-0479">Metal-binding</keyword>
<dbReference type="PANTHER" id="PTHR46539">
    <property type="entry name" value="E3 UBIQUITIN-PROTEIN LIGASE ATL42"/>
    <property type="match status" value="1"/>
</dbReference>
<gene>
    <name evidence="12" type="ORF">K431DRAFT_216389</name>
</gene>
<sequence length="505" mass="54676">MLISQDGRMVPLADLMPLTRDAVDNIPTHGLAGAVYKSNDSSYLAVHDHEVVLISCDVRAYAGNIGPLDVFSIAENRNVTAVVWYTQEGDYCDLSGIGNAYWPVYSLKNATASQDLLNMIEDNERAGSNDALYASVLQADQLNGAVNKPVPTGDSTQQDGNSTSSGAGQQKPSSPAPSTAVAMIILYSITGIITALFLIVIVTGAVRAHRHPERYGPRNIIGRSRQSRARGMARAMLDSLPIVKFGEREADEGAHGKPEDLELGADVITPAAQRQDGLPEGDKQANTHTHSAASVTASTGKQDSSQDAVMERRNSTSSTNAIEAAQPAAAIHNVHMEAETQGCSICTDDFEIGQDQRVLPCNHRFHPECVDPWLLNVSGTCPLCRIDLRPQSARSENGEVDEDGNPINRDGNNIDNLPPPLQDGWRTTGNRSSIRRSIVLGLRGMFGPDLINERDRAQAFRSAATAPADARRDGHLPGGGQDPEGANRRRRRFSMFNIRTRRTER</sequence>
<dbReference type="InterPro" id="IPR013083">
    <property type="entry name" value="Znf_RING/FYVE/PHD"/>
</dbReference>
<feature type="region of interest" description="Disordered" evidence="9">
    <location>
        <begin position="395"/>
        <end position="429"/>
    </location>
</feature>
<feature type="region of interest" description="Disordered" evidence="9">
    <location>
        <begin position="275"/>
        <end position="320"/>
    </location>
</feature>
<dbReference type="GO" id="GO:0008270">
    <property type="term" value="F:zinc ion binding"/>
    <property type="evidence" value="ECO:0007669"/>
    <property type="project" value="UniProtKB-KW"/>
</dbReference>
<reference evidence="12" key="1">
    <citation type="journal article" date="2020" name="Stud. Mycol.">
        <title>101 Dothideomycetes genomes: a test case for predicting lifestyles and emergence of pathogens.</title>
        <authorList>
            <person name="Haridas S."/>
            <person name="Albert R."/>
            <person name="Binder M."/>
            <person name="Bloem J."/>
            <person name="Labutti K."/>
            <person name="Salamov A."/>
            <person name="Andreopoulos B."/>
            <person name="Baker S."/>
            <person name="Barry K."/>
            <person name="Bills G."/>
            <person name="Bluhm B."/>
            <person name="Cannon C."/>
            <person name="Castanera R."/>
            <person name="Culley D."/>
            <person name="Daum C."/>
            <person name="Ezra D."/>
            <person name="Gonzalez J."/>
            <person name="Henrissat B."/>
            <person name="Kuo A."/>
            <person name="Liang C."/>
            <person name="Lipzen A."/>
            <person name="Lutzoni F."/>
            <person name="Magnuson J."/>
            <person name="Mondo S."/>
            <person name="Nolan M."/>
            <person name="Ohm R."/>
            <person name="Pangilinan J."/>
            <person name="Park H.-J."/>
            <person name="Ramirez L."/>
            <person name="Alfaro M."/>
            <person name="Sun H."/>
            <person name="Tritt A."/>
            <person name="Yoshinaga Y."/>
            <person name="Zwiers L.-H."/>
            <person name="Turgeon B."/>
            <person name="Goodwin S."/>
            <person name="Spatafora J."/>
            <person name="Crous P."/>
            <person name="Grigoriev I."/>
        </authorList>
    </citation>
    <scope>NUCLEOTIDE SEQUENCE</scope>
    <source>
        <strain evidence="12">CBS 116435</strain>
    </source>
</reference>
<dbReference type="EMBL" id="MU003769">
    <property type="protein sequence ID" value="KAF2725034.1"/>
    <property type="molecule type" value="Genomic_DNA"/>
</dbReference>
<dbReference type="OrthoDB" id="8062037at2759"/>
<dbReference type="AlphaFoldDB" id="A0A9P4QEN3"/>
<comment type="caution">
    <text evidence="12">The sequence shown here is derived from an EMBL/GenBank/DDBJ whole genome shotgun (WGS) entry which is preliminary data.</text>
</comment>
<accession>A0A9P4QEN3</accession>
<keyword evidence="6 10" id="KW-1133">Transmembrane helix</keyword>
<dbReference type="Proteomes" id="UP000799441">
    <property type="component" value="Unassembled WGS sequence"/>
</dbReference>
<dbReference type="GO" id="GO:0016020">
    <property type="term" value="C:membrane"/>
    <property type="evidence" value="ECO:0007669"/>
    <property type="project" value="UniProtKB-SubCell"/>
</dbReference>
<keyword evidence="4 8" id="KW-0863">Zinc-finger</keyword>
<feature type="compositionally biased region" description="Basic residues" evidence="9">
    <location>
        <begin position="488"/>
        <end position="505"/>
    </location>
</feature>
<keyword evidence="7 10" id="KW-0472">Membrane</keyword>
<evidence type="ECO:0000256" key="4">
    <source>
        <dbReference type="ARBA" id="ARBA00022771"/>
    </source>
</evidence>
<feature type="domain" description="RING-type" evidence="11">
    <location>
        <begin position="343"/>
        <end position="385"/>
    </location>
</feature>
<protein>
    <recommendedName>
        <fullName evidence="11">RING-type domain-containing protein</fullName>
    </recommendedName>
</protein>
<feature type="transmembrane region" description="Helical" evidence="10">
    <location>
        <begin position="180"/>
        <end position="206"/>
    </location>
</feature>
<keyword evidence="5" id="KW-0862">Zinc</keyword>
<feature type="region of interest" description="Disordered" evidence="9">
    <location>
        <begin position="459"/>
        <end position="505"/>
    </location>
</feature>
<evidence type="ECO:0000256" key="1">
    <source>
        <dbReference type="ARBA" id="ARBA00004370"/>
    </source>
</evidence>
<evidence type="ECO:0000256" key="8">
    <source>
        <dbReference type="PROSITE-ProRule" id="PRU00175"/>
    </source>
</evidence>
<comment type="subcellular location">
    <subcellularLocation>
        <location evidence="1">Membrane</location>
    </subcellularLocation>
</comment>
<evidence type="ECO:0000256" key="6">
    <source>
        <dbReference type="ARBA" id="ARBA00022989"/>
    </source>
</evidence>
<evidence type="ECO:0000256" key="5">
    <source>
        <dbReference type="ARBA" id="ARBA00022833"/>
    </source>
</evidence>
<dbReference type="Pfam" id="PF13639">
    <property type="entry name" value="zf-RING_2"/>
    <property type="match status" value="1"/>
</dbReference>
<dbReference type="SUPFAM" id="SSF57850">
    <property type="entry name" value="RING/U-box"/>
    <property type="match status" value="1"/>
</dbReference>
<organism evidence="12 13">
    <name type="scientific">Polychaeton citri CBS 116435</name>
    <dbReference type="NCBI Taxonomy" id="1314669"/>
    <lineage>
        <taxon>Eukaryota</taxon>
        <taxon>Fungi</taxon>
        <taxon>Dikarya</taxon>
        <taxon>Ascomycota</taxon>
        <taxon>Pezizomycotina</taxon>
        <taxon>Dothideomycetes</taxon>
        <taxon>Dothideomycetidae</taxon>
        <taxon>Capnodiales</taxon>
        <taxon>Capnodiaceae</taxon>
        <taxon>Polychaeton</taxon>
    </lineage>
</organism>
<feature type="compositionally biased region" description="Polar residues" evidence="9">
    <location>
        <begin position="286"/>
        <end position="307"/>
    </location>
</feature>
<evidence type="ECO:0000313" key="12">
    <source>
        <dbReference type="EMBL" id="KAF2725034.1"/>
    </source>
</evidence>
<feature type="compositionally biased region" description="Polar residues" evidence="9">
    <location>
        <begin position="153"/>
        <end position="175"/>
    </location>
</feature>
<dbReference type="InterPro" id="IPR001841">
    <property type="entry name" value="Znf_RING"/>
</dbReference>
<feature type="region of interest" description="Disordered" evidence="9">
    <location>
        <begin position="145"/>
        <end position="175"/>
    </location>
</feature>
<evidence type="ECO:0000256" key="3">
    <source>
        <dbReference type="ARBA" id="ARBA00022723"/>
    </source>
</evidence>
<proteinExistence type="predicted"/>
<name>A0A9P4QEN3_9PEZI</name>
<dbReference type="PANTHER" id="PTHR46539:SF1">
    <property type="entry name" value="E3 UBIQUITIN-PROTEIN LIGASE ATL42"/>
    <property type="match status" value="1"/>
</dbReference>
<evidence type="ECO:0000256" key="10">
    <source>
        <dbReference type="SAM" id="Phobius"/>
    </source>
</evidence>
<dbReference type="CDD" id="cd16454">
    <property type="entry name" value="RING-H2_PA-TM-RING"/>
    <property type="match status" value="1"/>
</dbReference>
<dbReference type="PROSITE" id="PS50089">
    <property type="entry name" value="ZF_RING_2"/>
    <property type="match status" value="1"/>
</dbReference>
<evidence type="ECO:0000313" key="13">
    <source>
        <dbReference type="Proteomes" id="UP000799441"/>
    </source>
</evidence>
<evidence type="ECO:0000256" key="2">
    <source>
        <dbReference type="ARBA" id="ARBA00022692"/>
    </source>
</evidence>
<dbReference type="Gene3D" id="3.30.40.10">
    <property type="entry name" value="Zinc/RING finger domain, C3HC4 (zinc finger)"/>
    <property type="match status" value="1"/>
</dbReference>
<evidence type="ECO:0000259" key="11">
    <source>
        <dbReference type="PROSITE" id="PS50089"/>
    </source>
</evidence>
<keyword evidence="13" id="KW-1185">Reference proteome</keyword>
<dbReference type="SMART" id="SM00184">
    <property type="entry name" value="RING"/>
    <property type="match status" value="1"/>
</dbReference>